<dbReference type="Gene3D" id="1.10.443.10">
    <property type="entry name" value="Intergrase catalytic core"/>
    <property type="match status" value="1"/>
</dbReference>
<accession>A0ABS4PWJ5</accession>
<comment type="caution">
    <text evidence="2">The sequence shown here is derived from an EMBL/GenBank/DDBJ whole genome shotgun (WGS) entry which is preliminary data.</text>
</comment>
<reference evidence="2 3" key="1">
    <citation type="submission" date="2021-03" db="EMBL/GenBank/DDBJ databases">
        <title>Sequencing the genomes of 1000 actinobacteria strains.</title>
        <authorList>
            <person name="Klenk H.-P."/>
        </authorList>
    </citation>
    <scope>NUCLEOTIDE SEQUENCE [LARGE SCALE GENOMIC DNA]</scope>
    <source>
        <strain evidence="2 3">DSM 45510</strain>
    </source>
</reference>
<dbReference type="RefSeq" id="WP_209666912.1">
    <property type="nucleotide sequence ID" value="NZ_JAGGMS010000001.1"/>
</dbReference>
<evidence type="ECO:0000313" key="3">
    <source>
        <dbReference type="Proteomes" id="UP000741013"/>
    </source>
</evidence>
<dbReference type="Proteomes" id="UP000741013">
    <property type="component" value="Unassembled WGS sequence"/>
</dbReference>
<sequence>MPPGQPVLPARQCAACLVWGPIKLGADGLCAGCRSWQRQHGEHPGRWDCLGCGGDLPVDGGRLCRGCVMAIRAELQAGREVILPFARQLRLHLNGLGLHEAFSLPRRVRGAAEPRLRPPVLRCPDSRFLPAVPPGQLSMLPAPPRRLVRADRYRLAGRTWPEENLLATLIPVSAPTTCTNRSTMVAVLRFALAMRDADGDTLVAESALGQIALPLKAAAGAVLRQAGLLRAGSAPPAQGVPSARHVPAARHIPVGSCADCDSWGISQRRCPGCAGWRERYPLGRCPRCARDDRPLHRKHGLCRGCVVYVHEFGLGTGHGTQLSFAGRLALRLNRGPGATPPRPCAKAVSPHLVPAGQAALFPVARDWNRAAGLTAAELPALTAGASTLLAEFTATAPRAVPGGRTLMRALLAWLGTEAPISEGEVRALAAHFRAPCVHRVLKFLHDRGILEFDAPPTPLPGSGPGRHGGRHTGVTVLDAERTEQHLQEAIAGKLATLPTPMAGHVGAWVQVLRGQGRRRHHPVGYQRIVHTLRILLPVLRTWAAAGLDLRQITGEQIREELGQRQGARARDVHHGLRTLFAALKQERLVFHNPMSGVSLTTPTRLPRPLGSDRLRGMLDALDHRGRLVTALVGIHGLRPVEVLRLQLTDLDLPRLRLHLRRSTHVHTVYLDTVTAGLISAWLAERQRRWPRTPNPHLLLSHNTAHHPARPPLSYTGFRAAFAPGILPSQLWADRVLHEAELTADPVHLVRLFGIHPHTAVKYVHAAHPGRALPPIR</sequence>
<dbReference type="InterPro" id="IPR013762">
    <property type="entry name" value="Integrase-like_cat_sf"/>
</dbReference>
<protein>
    <submittedName>
        <fullName evidence="2">Integrase</fullName>
    </submittedName>
</protein>
<dbReference type="InterPro" id="IPR011010">
    <property type="entry name" value="DNA_brk_join_enz"/>
</dbReference>
<dbReference type="EMBL" id="JAGGMS010000001">
    <property type="protein sequence ID" value="MBP2183801.1"/>
    <property type="molecule type" value="Genomic_DNA"/>
</dbReference>
<name>A0ABS4PWJ5_9PSEU</name>
<dbReference type="SUPFAM" id="SSF56349">
    <property type="entry name" value="DNA breaking-rejoining enzymes"/>
    <property type="match status" value="1"/>
</dbReference>
<gene>
    <name evidence="2" type="ORF">JOM49_005327</name>
</gene>
<proteinExistence type="predicted"/>
<evidence type="ECO:0000256" key="1">
    <source>
        <dbReference type="ARBA" id="ARBA00023172"/>
    </source>
</evidence>
<evidence type="ECO:0000313" key="2">
    <source>
        <dbReference type="EMBL" id="MBP2183801.1"/>
    </source>
</evidence>
<keyword evidence="3" id="KW-1185">Reference proteome</keyword>
<keyword evidence="1" id="KW-0233">DNA recombination</keyword>
<organism evidence="2 3">
    <name type="scientific">Amycolatopsis magusensis</name>
    <dbReference type="NCBI Taxonomy" id="882444"/>
    <lineage>
        <taxon>Bacteria</taxon>
        <taxon>Bacillati</taxon>
        <taxon>Actinomycetota</taxon>
        <taxon>Actinomycetes</taxon>
        <taxon>Pseudonocardiales</taxon>
        <taxon>Pseudonocardiaceae</taxon>
        <taxon>Amycolatopsis</taxon>
    </lineage>
</organism>